<evidence type="ECO:0000313" key="3">
    <source>
        <dbReference type="Proteomes" id="UP001210528"/>
    </source>
</evidence>
<organism evidence="2 3">
    <name type="scientific">Halorubrum ezzemoulense</name>
    <name type="common">Halorubrum chaoviator</name>
    <dbReference type="NCBI Taxonomy" id="337243"/>
    <lineage>
        <taxon>Archaea</taxon>
        <taxon>Methanobacteriati</taxon>
        <taxon>Methanobacteriota</taxon>
        <taxon>Stenosarchaea group</taxon>
        <taxon>Halobacteria</taxon>
        <taxon>Halobacteriales</taxon>
        <taxon>Haloferacaceae</taxon>
        <taxon>Halorubrum</taxon>
    </lineage>
</organism>
<comment type="caution">
    <text evidence="2">The sequence shown here is derived from an EMBL/GenBank/DDBJ whole genome shotgun (WGS) entry which is preliminary data.</text>
</comment>
<keyword evidence="3" id="KW-1185">Reference proteome</keyword>
<reference evidence="2 3" key="1">
    <citation type="submission" date="2023-01" db="EMBL/GenBank/DDBJ databases">
        <title>Halorubrum ezzemoulense from Santa Pola, Spain.</title>
        <authorList>
            <person name="Feng Y."/>
            <person name="Louyakis A.S."/>
            <person name="Gogarten J.P."/>
        </authorList>
    </citation>
    <scope>NUCLEOTIDE SEQUENCE [LARGE SCALE GENOMIC DNA]</scope>
    <source>
        <strain evidence="2 3">AMM015</strain>
    </source>
</reference>
<gene>
    <name evidence="2" type="ORF">PM085_02805</name>
</gene>
<name>A0ABT4Z117_HALEZ</name>
<dbReference type="RefSeq" id="WP_271941934.1">
    <property type="nucleotide sequence ID" value="NZ_JAQLTZ010000001.1"/>
</dbReference>
<proteinExistence type="predicted"/>
<sequence>MRHLVTSTTHEIDQKKRAIVEAIRAKSGPDDAIEGLGPIREFLKESDAPEVKQGELQAILEDLEDNFLVEINEDAGEGGRDVYRAYKWDKLGVPRIDEYADLFANCVDPIGVSPPDGGPPEELPFMETWADQREDLETTAQDLLKTAQIDSGGNTRSSGDVNSDDGGPSPATDDGDAGLSAYGGGVEEEEDLVELNPWTAVVLDRVAPVLDNSRTPDMEEVPVEAFLGLTSISDPDLTNLSVEDTMLDPDHKVWTQRSNPDSWVTTVTDARRHIQHLMGLSYINIARAHESTAGDMVDVTLEVGE</sequence>
<feature type="region of interest" description="Disordered" evidence="1">
    <location>
        <begin position="146"/>
        <end position="183"/>
    </location>
</feature>
<evidence type="ECO:0000313" key="2">
    <source>
        <dbReference type="EMBL" id="MDB2291220.1"/>
    </source>
</evidence>
<accession>A0ABT4Z117</accession>
<protein>
    <submittedName>
        <fullName evidence="2">Uncharacterized protein</fullName>
    </submittedName>
</protein>
<dbReference type="EMBL" id="JAQLUK010000002">
    <property type="protein sequence ID" value="MDB2291220.1"/>
    <property type="molecule type" value="Genomic_DNA"/>
</dbReference>
<feature type="compositionally biased region" description="Polar residues" evidence="1">
    <location>
        <begin position="148"/>
        <end position="161"/>
    </location>
</feature>
<dbReference type="Proteomes" id="UP001210528">
    <property type="component" value="Unassembled WGS sequence"/>
</dbReference>
<evidence type="ECO:0000256" key="1">
    <source>
        <dbReference type="SAM" id="MobiDB-lite"/>
    </source>
</evidence>